<dbReference type="SMART" id="SM00387">
    <property type="entry name" value="HATPase_c"/>
    <property type="match status" value="1"/>
</dbReference>
<keyword evidence="4" id="KW-0812">Transmembrane</keyword>
<dbReference type="CDD" id="cd00082">
    <property type="entry name" value="HisKA"/>
    <property type="match status" value="1"/>
</dbReference>
<dbReference type="SUPFAM" id="SSF55874">
    <property type="entry name" value="ATPase domain of HSP90 chaperone/DNA topoisomerase II/histidine kinase"/>
    <property type="match status" value="1"/>
</dbReference>
<dbReference type="InterPro" id="IPR036890">
    <property type="entry name" value="HATPase_C_sf"/>
</dbReference>
<dbReference type="SUPFAM" id="SSF47384">
    <property type="entry name" value="Homodimeric domain of signal transducing histidine kinase"/>
    <property type="match status" value="1"/>
</dbReference>
<keyword evidence="3" id="KW-0597">Phosphoprotein</keyword>
<dbReference type="InterPro" id="IPR005467">
    <property type="entry name" value="His_kinase_dom"/>
</dbReference>
<evidence type="ECO:0000259" key="5">
    <source>
        <dbReference type="PROSITE" id="PS50109"/>
    </source>
</evidence>
<evidence type="ECO:0000256" key="2">
    <source>
        <dbReference type="ARBA" id="ARBA00012438"/>
    </source>
</evidence>
<keyword evidence="6" id="KW-0067">ATP-binding</keyword>
<organism evidence="6 7">
    <name type="scientific">Ohtaekwangia kribbensis</name>
    <dbReference type="NCBI Taxonomy" id="688913"/>
    <lineage>
        <taxon>Bacteria</taxon>
        <taxon>Pseudomonadati</taxon>
        <taxon>Bacteroidota</taxon>
        <taxon>Cytophagia</taxon>
        <taxon>Cytophagales</taxon>
        <taxon>Fulvivirgaceae</taxon>
        <taxon>Ohtaekwangia</taxon>
    </lineage>
</organism>
<name>A0ABW3KB57_9BACT</name>
<dbReference type="PROSITE" id="PS50109">
    <property type="entry name" value="HIS_KIN"/>
    <property type="match status" value="1"/>
</dbReference>
<dbReference type="InterPro" id="IPR013783">
    <property type="entry name" value="Ig-like_fold"/>
</dbReference>
<dbReference type="SMART" id="SM00388">
    <property type="entry name" value="HisKA"/>
    <property type="match status" value="1"/>
</dbReference>
<keyword evidence="4" id="KW-1133">Transmembrane helix</keyword>
<dbReference type="SUPFAM" id="SSF63829">
    <property type="entry name" value="Calcium-dependent phosphotriesterase"/>
    <property type="match status" value="2"/>
</dbReference>
<comment type="caution">
    <text evidence="6">The sequence shown here is derived from an EMBL/GenBank/DDBJ whole genome shotgun (WGS) entry which is preliminary data.</text>
</comment>
<dbReference type="InterPro" id="IPR015943">
    <property type="entry name" value="WD40/YVTN_repeat-like_dom_sf"/>
</dbReference>
<dbReference type="Gene3D" id="1.10.287.130">
    <property type="match status" value="1"/>
</dbReference>
<accession>A0ABW3KB57</accession>
<dbReference type="InterPro" id="IPR036097">
    <property type="entry name" value="HisK_dim/P_sf"/>
</dbReference>
<keyword evidence="7" id="KW-1185">Reference proteome</keyword>
<dbReference type="GO" id="GO:0005524">
    <property type="term" value="F:ATP binding"/>
    <property type="evidence" value="ECO:0007669"/>
    <property type="project" value="UniProtKB-KW"/>
</dbReference>
<dbReference type="Proteomes" id="UP001597112">
    <property type="component" value="Unassembled WGS sequence"/>
</dbReference>
<keyword evidence="4" id="KW-0472">Membrane</keyword>
<reference evidence="7" key="1">
    <citation type="journal article" date="2019" name="Int. J. Syst. Evol. Microbiol.">
        <title>The Global Catalogue of Microorganisms (GCM) 10K type strain sequencing project: providing services to taxonomists for standard genome sequencing and annotation.</title>
        <authorList>
            <consortium name="The Broad Institute Genomics Platform"/>
            <consortium name="The Broad Institute Genome Sequencing Center for Infectious Disease"/>
            <person name="Wu L."/>
            <person name="Ma J."/>
        </authorList>
    </citation>
    <scope>NUCLEOTIDE SEQUENCE [LARGE SCALE GENOMIC DNA]</scope>
    <source>
        <strain evidence="7">CCUG 58938</strain>
    </source>
</reference>
<dbReference type="RefSeq" id="WP_377583900.1">
    <property type="nucleotide sequence ID" value="NZ_JBHTKA010000008.1"/>
</dbReference>
<dbReference type="EMBL" id="JBHTKA010000008">
    <property type="protein sequence ID" value="MFD1002583.1"/>
    <property type="molecule type" value="Genomic_DNA"/>
</dbReference>
<dbReference type="EC" id="2.7.13.3" evidence="2"/>
<evidence type="ECO:0000256" key="4">
    <source>
        <dbReference type="SAM" id="Phobius"/>
    </source>
</evidence>
<dbReference type="Pfam" id="PF02518">
    <property type="entry name" value="HATPase_c"/>
    <property type="match status" value="1"/>
</dbReference>
<keyword evidence="6" id="KW-0547">Nucleotide-binding</keyword>
<gene>
    <name evidence="6" type="ORF">ACFQ21_24875</name>
</gene>
<sequence length="1007" mass="114703">MRYSLLIIGCLLAGVIHGQEYRFHEYRVEDGLPSDVIKAVAQDSLGFFWIATDDGLVKYDGIDFHTYKSALQSQYTKGFLNTRDGRLLAIGDLDVIEIQNLIDTVFFKSLIRGSRTPTDSTIWYPKSIYEDKAGLIWIGESQSVVAYNGKTFHRYDFGMANHSPIFVRSFNFFEDDDGNLYTTSYQGKVYRYDRPTRSFLQLKTNLPYGVSHLLFERGRLWIASLEGLYKATFQSGELAEIKIAFPIAKASHLILTPDSSLWVSTFGPDMYHIRPDSLSTQLEALLFNFNGINTSYQSREGDLWVSTDKGLVLAQKNLFILPDRNSEAHFIEDIVHDPVNNLIYYCFKETLVELKETPGAPWRRREIYSNPSNYFQSLQFGKQGLWASSAFDVFLFENGKMKRQWNFSKEGNFVHDIFLDSHENVWLSQARSTTLKVITGTFDIKHYEVPLAKRSEINVVREGPRGIYAASSGVGNYLFLKANESDEFRNISLPIDFKVVSDLSIRDFAVHNDVLWLATTEGLLRYDHESIKRVDLGGSLSYVSVSSVEVMDDQNILFSNSFGLIRYNVVTGEYWLYDENAGLPSNTITVRGVHIDHLNRVWVGTSFGVALSAGSILGNKPTLKPYCVGAQVNGDRKQFVKELAAPYGSYINMQFSPITFPENKITMQFRVDDDSNWHTLESSELSLSDLSFGKHTIYVRARKNTGLGWSEPSEFIVSIGKPYWLGNNFILGALLAALLIAWITFSISSHFMRKRRLHLQELVTERTHDLQKANEELTLRNSELDRFVYSASHDLSAPLKSILGLIMVARLDKSLESHETYLSMMESSVRKLEEFIEEVVSYSRNSRMPIKLERFHFKSFVQNILYDHQYAPSYNKILFMIDDGAAKEMISDVTRLKIILNNLISNAIKFYWTNGDRKPFVHISLACSDTRYIITIEDNGIGIEPQHLSRIFDMFYRANEDAQGSGLGLYILKESVAKLKGTVEATSVVGEGTTFVISLPQEKLEEE</sequence>
<proteinExistence type="predicted"/>
<dbReference type="CDD" id="cd00075">
    <property type="entry name" value="HATPase"/>
    <property type="match status" value="1"/>
</dbReference>
<protein>
    <recommendedName>
        <fullName evidence="2">histidine kinase</fullName>
        <ecNumber evidence="2">2.7.13.3</ecNumber>
    </recommendedName>
</protein>
<feature type="transmembrane region" description="Helical" evidence="4">
    <location>
        <begin position="723"/>
        <end position="747"/>
    </location>
</feature>
<evidence type="ECO:0000256" key="1">
    <source>
        <dbReference type="ARBA" id="ARBA00000085"/>
    </source>
</evidence>
<dbReference type="PANTHER" id="PTHR43547:SF2">
    <property type="entry name" value="HYBRID SIGNAL TRANSDUCTION HISTIDINE KINASE C"/>
    <property type="match status" value="1"/>
</dbReference>
<dbReference type="Gene3D" id="3.30.565.10">
    <property type="entry name" value="Histidine kinase-like ATPase, C-terminal domain"/>
    <property type="match status" value="1"/>
</dbReference>
<dbReference type="InterPro" id="IPR003661">
    <property type="entry name" value="HisK_dim/P_dom"/>
</dbReference>
<dbReference type="PANTHER" id="PTHR43547">
    <property type="entry name" value="TWO-COMPONENT HISTIDINE KINASE"/>
    <property type="match status" value="1"/>
</dbReference>
<evidence type="ECO:0000313" key="6">
    <source>
        <dbReference type="EMBL" id="MFD1002583.1"/>
    </source>
</evidence>
<comment type="catalytic activity">
    <reaction evidence="1">
        <text>ATP + protein L-histidine = ADP + protein N-phospho-L-histidine.</text>
        <dbReference type="EC" id="2.7.13.3"/>
    </reaction>
</comment>
<dbReference type="Gene3D" id="2.60.40.10">
    <property type="entry name" value="Immunoglobulins"/>
    <property type="match status" value="1"/>
</dbReference>
<feature type="domain" description="Histidine kinase" evidence="5">
    <location>
        <begin position="790"/>
        <end position="1003"/>
    </location>
</feature>
<evidence type="ECO:0000313" key="7">
    <source>
        <dbReference type="Proteomes" id="UP001597112"/>
    </source>
</evidence>
<dbReference type="PRINTS" id="PR00344">
    <property type="entry name" value="BCTRLSENSOR"/>
</dbReference>
<evidence type="ECO:0000256" key="3">
    <source>
        <dbReference type="ARBA" id="ARBA00022553"/>
    </source>
</evidence>
<dbReference type="InterPro" id="IPR004358">
    <property type="entry name" value="Sig_transdc_His_kin-like_C"/>
</dbReference>
<dbReference type="InterPro" id="IPR003594">
    <property type="entry name" value="HATPase_dom"/>
</dbReference>
<dbReference type="Gene3D" id="2.130.10.10">
    <property type="entry name" value="YVTN repeat-like/Quinoprotein amine dehydrogenase"/>
    <property type="match status" value="4"/>
</dbReference>